<sequence>MALAILLIMIFFGFGYRHVNIMWILKRLLRVTCHLGETERVIDNTVMKTVFEFKLAGSRRKPDEFDVHKLGRMTLKCLPRVTTLPASQGPGSAWDSVHLCESRLIP</sequence>
<keyword evidence="1" id="KW-0240">DNA-directed RNA polymerase</keyword>
<keyword evidence="2" id="KW-1185">Reference proteome</keyword>
<keyword evidence="1" id="KW-0804">Transcription</keyword>
<comment type="caution">
    <text evidence="1">The sequence shown here is derived from an EMBL/GenBank/DDBJ whole genome shotgun (WGS) entry which is preliminary data.</text>
</comment>
<organism evidence="1 2">
    <name type="scientific">Striga asiatica</name>
    <name type="common">Asiatic witchweed</name>
    <name type="synonym">Buchnera asiatica</name>
    <dbReference type="NCBI Taxonomy" id="4170"/>
    <lineage>
        <taxon>Eukaryota</taxon>
        <taxon>Viridiplantae</taxon>
        <taxon>Streptophyta</taxon>
        <taxon>Embryophyta</taxon>
        <taxon>Tracheophyta</taxon>
        <taxon>Spermatophyta</taxon>
        <taxon>Magnoliopsida</taxon>
        <taxon>eudicotyledons</taxon>
        <taxon>Gunneridae</taxon>
        <taxon>Pentapetalae</taxon>
        <taxon>asterids</taxon>
        <taxon>lamiids</taxon>
        <taxon>Lamiales</taxon>
        <taxon>Orobanchaceae</taxon>
        <taxon>Buchnereae</taxon>
        <taxon>Striga</taxon>
    </lineage>
</organism>
<evidence type="ECO:0000313" key="1">
    <source>
        <dbReference type="EMBL" id="GER54187.1"/>
    </source>
</evidence>
<protein>
    <submittedName>
        <fullName evidence="1">DNA-directed RNA polymerase subunit alpha</fullName>
    </submittedName>
</protein>
<dbReference type="AlphaFoldDB" id="A0A5A7RC61"/>
<evidence type="ECO:0000313" key="2">
    <source>
        <dbReference type="Proteomes" id="UP000325081"/>
    </source>
</evidence>
<gene>
    <name evidence="1" type="ORF">STAS_31750</name>
</gene>
<name>A0A5A7RC61_STRAF</name>
<proteinExistence type="predicted"/>
<dbReference type="GO" id="GO:0000428">
    <property type="term" value="C:DNA-directed RNA polymerase complex"/>
    <property type="evidence" value="ECO:0007669"/>
    <property type="project" value="UniProtKB-KW"/>
</dbReference>
<accession>A0A5A7RC61</accession>
<dbReference type="EMBL" id="BKCP01010959">
    <property type="protein sequence ID" value="GER54187.1"/>
    <property type="molecule type" value="Genomic_DNA"/>
</dbReference>
<reference evidence="2" key="1">
    <citation type="journal article" date="2019" name="Curr. Biol.">
        <title>Genome Sequence of Striga asiatica Provides Insight into the Evolution of Plant Parasitism.</title>
        <authorList>
            <person name="Yoshida S."/>
            <person name="Kim S."/>
            <person name="Wafula E.K."/>
            <person name="Tanskanen J."/>
            <person name="Kim Y.M."/>
            <person name="Honaas L."/>
            <person name="Yang Z."/>
            <person name="Spallek T."/>
            <person name="Conn C.E."/>
            <person name="Ichihashi Y."/>
            <person name="Cheong K."/>
            <person name="Cui S."/>
            <person name="Der J.P."/>
            <person name="Gundlach H."/>
            <person name="Jiao Y."/>
            <person name="Hori C."/>
            <person name="Ishida J.K."/>
            <person name="Kasahara H."/>
            <person name="Kiba T."/>
            <person name="Kim M.S."/>
            <person name="Koo N."/>
            <person name="Laohavisit A."/>
            <person name="Lee Y.H."/>
            <person name="Lumba S."/>
            <person name="McCourt P."/>
            <person name="Mortimer J.C."/>
            <person name="Mutuku J.M."/>
            <person name="Nomura T."/>
            <person name="Sasaki-Sekimoto Y."/>
            <person name="Seto Y."/>
            <person name="Wang Y."/>
            <person name="Wakatake T."/>
            <person name="Sakakibara H."/>
            <person name="Demura T."/>
            <person name="Yamaguchi S."/>
            <person name="Yoneyama K."/>
            <person name="Manabe R.I."/>
            <person name="Nelson D.C."/>
            <person name="Schulman A.H."/>
            <person name="Timko M.P."/>
            <person name="dePamphilis C.W."/>
            <person name="Choi D."/>
            <person name="Shirasu K."/>
        </authorList>
    </citation>
    <scope>NUCLEOTIDE SEQUENCE [LARGE SCALE GENOMIC DNA]</scope>
    <source>
        <strain evidence="2">cv. UVA1</strain>
    </source>
</reference>
<dbReference type="Proteomes" id="UP000325081">
    <property type="component" value="Unassembled WGS sequence"/>
</dbReference>